<evidence type="ECO:0000256" key="3">
    <source>
        <dbReference type="ARBA" id="ARBA00022692"/>
    </source>
</evidence>
<dbReference type="Gene3D" id="1.25.40.10">
    <property type="entry name" value="Tetratricopeptide repeat domain"/>
    <property type="match status" value="1"/>
</dbReference>
<evidence type="ECO:0000256" key="9">
    <source>
        <dbReference type="SAM" id="Phobius"/>
    </source>
</evidence>
<keyword evidence="12" id="KW-1185">Reference proteome</keyword>
<dbReference type="Pfam" id="PF09976">
    <property type="entry name" value="TPR_21"/>
    <property type="match status" value="1"/>
</dbReference>
<evidence type="ECO:0000256" key="4">
    <source>
        <dbReference type="ARBA" id="ARBA00022989"/>
    </source>
</evidence>
<evidence type="ECO:0000256" key="2">
    <source>
        <dbReference type="ARBA" id="ARBA00022475"/>
    </source>
</evidence>
<keyword evidence="5 9" id="KW-0472">Membrane</keyword>
<dbReference type="OrthoDB" id="9789675at2"/>
<dbReference type="STRING" id="578942.SAMN05216289_10151"/>
<proteinExistence type="inferred from homology"/>
<evidence type="ECO:0000256" key="8">
    <source>
        <dbReference type="ARBA" id="ARBA00024235"/>
    </source>
</evidence>
<evidence type="ECO:0000256" key="5">
    <source>
        <dbReference type="ARBA" id="ARBA00023136"/>
    </source>
</evidence>
<feature type="domain" description="Ancillary SecYEG translocon subunit/Cell division coordinator CpoB TPR" evidence="10">
    <location>
        <begin position="18"/>
        <end position="211"/>
    </location>
</feature>
<dbReference type="AlphaFoldDB" id="A0A1I4V2N5"/>
<accession>A0A1I4V2N5</accession>
<evidence type="ECO:0000256" key="1">
    <source>
        <dbReference type="ARBA" id="ARBA00004401"/>
    </source>
</evidence>
<sequence>MRMAFEVLDEHEQGELVRKWLRANAMSILIGIVIGLLLIFGYQQWKARVAHTRAEAAMQYAAFSEAVDAKRIDDATRIAEALRKDFPDSPYAVFATLSQAETEAGKGDLKAAAASLDSAGQLASDASMKSLIALRQARVSLALGEAEAALGHLDRIAKTDFPDLAGELRGDVLAKLGRTEDARAAYTEALAHMDLQSPSRSFVEMKLGDLKSAATPEKQKS</sequence>
<name>A0A1I4V2N5_9GAMM</name>
<comment type="subcellular location">
    <subcellularLocation>
        <location evidence="1">Cell membrane</location>
        <topology evidence="1">Single-pass type II membrane protein</topology>
    </subcellularLocation>
</comment>
<dbReference type="InterPro" id="IPR026039">
    <property type="entry name" value="YfgM"/>
</dbReference>
<evidence type="ECO:0000313" key="12">
    <source>
        <dbReference type="Proteomes" id="UP000198575"/>
    </source>
</evidence>
<dbReference type="GO" id="GO:0005886">
    <property type="term" value="C:plasma membrane"/>
    <property type="evidence" value="ECO:0007669"/>
    <property type="project" value="UniProtKB-SubCell"/>
</dbReference>
<comment type="similarity">
    <text evidence="7">Belongs to the YfgM family.</text>
</comment>
<reference evidence="11 12" key="1">
    <citation type="submission" date="2016-10" db="EMBL/GenBank/DDBJ databases">
        <authorList>
            <person name="de Groot N.N."/>
        </authorList>
    </citation>
    <scope>NUCLEOTIDE SEQUENCE [LARGE SCALE GENOMIC DNA]</scope>
    <source>
        <strain evidence="11 12">CGMCC 1.7659</strain>
    </source>
</reference>
<dbReference type="PANTHER" id="PTHR38035">
    <property type="entry name" value="UPF0070 PROTEIN YFGM"/>
    <property type="match status" value="1"/>
</dbReference>
<dbReference type="SUPFAM" id="SSF48452">
    <property type="entry name" value="TPR-like"/>
    <property type="match status" value="1"/>
</dbReference>
<dbReference type="Proteomes" id="UP000198575">
    <property type="component" value="Unassembled WGS sequence"/>
</dbReference>
<evidence type="ECO:0000256" key="7">
    <source>
        <dbReference type="ARBA" id="ARBA00024197"/>
    </source>
</evidence>
<keyword evidence="3 9" id="KW-0812">Transmembrane</keyword>
<dbReference type="EMBL" id="FOVF01000001">
    <property type="protein sequence ID" value="SFM95381.1"/>
    <property type="molecule type" value="Genomic_DNA"/>
</dbReference>
<evidence type="ECO:0000256" key="6">
    <source>
        <dbReference type="ARBA" id="ARBA00023186"/>
    </source>
</evidence>
<protein>
    <recommendedName>
        <fullName evidence="8">Ancillary SecYEG translocon subunit</fullName>
    </recommendedName>
</protein>
<keyword evidence="6" id="KW-0143">Chaperone</keyword>
<dbReference type="InterPro" id="IPR011990">
    <property type="entry name" value="TPR-like_helical_dom_sf"/>
</dbReference>
<dbReference type="PIRSF" id="PIRSF006170">
    <property type="entry name" value="YfgM"/>
    <property type="match status" value="1"/>
</dbReference>
<organism evidence="11 12">
    <name type="scientific">Dokdonella immobilis</name>
    <dbReference type="NCBI Taxonomy" id="578942"/>
    <lineage>
        <taxon>Bacteria</taxon>
        <taxon>Pseudomonadati</taxon>
        <taxon>Pseudomonadota</taxon>
        <taxon>Gammaproteobacteria</taxon>
        <taxon>Lysobacterales</taxon>
        <taxon>Rhodanobacteraceae</taxon>
        <taxon>Dokdonella</taxon>
    </lineage>
</organism>
<dbReference type="PANTHER" id="PTHR38035:SF1">
    <property type="entry name" value="ANCILLARY SECYEG TRANSLOCON SUBUNIT"/>
    <property type="match status" value="1"/>
</dbReference>
<evidence type="ECO:0000259" key="10">
    <source>
        <dbReference type="Pfam" id="PF09976"/>
    </source>
</evidence>
<keyword evidence="2" id="KW-1003">Cell membrane</keyword>
<dbReference type="InterPro" id="IPR018704">
    <property type="entry name" value="SecYEG/CpoB_TPR"/>
</dbReference>
<keyword evidence="4 9" id="KW-1133">Transmembrane helix</keyword>
<gene>
    <name evidence="11" type="ORF">SAMN05216289_10151</name>
</gene>
<feature type="transmembrane region" description="Helical" evidence="9">
    <location>
        <begin position="20"/>
        <end position="42"/>
    </location>
</feature>
<dbReference type="GO" id="GO:0044877">
    <property type="term" value="F:protein-containing complex binding"/>
    <property type="evidence" value="ECO:0007669"/>
    <property type="project" value="InterPro"/>
</dbReference>
<evidence type="ECO:0000313" key="11">
    <source>
        <dbReference type="EMBL" id="SFM95381.1"/>
    </source>
</evidence>